<dbReference type="AlphaFoldDB" id="A0AAV1I6F0"/>
<keyword evidence="7 9" id="KW-0456">Lyase</keyword>
<name>A0AAV1I6F0_9CHLO</name>
<dbReference type="GO" id="GO:0008270">
    <property type="term" value="F:zinc ion binding"/>
    <property type="evidence" value="ECO:0007669"/>
    <property type="project" value="UniProtKB-UniRule"/>
</dbReference>
<dbReference type="EMBL" id="CAUYUE010000007">
    <property type="protein sequence ID" value="CAK0782928.1"/>
    <property type="molecule type" value="Genomic_DNA"/>
</dbReference>
<evidence type="ECO:0000256" key="4">
    <source>
        <dbReference type="ARBA" id="ARBA00012925"/>
    </source>
</evidence>
<accession>A0AAV1I6F0</accession>
<evidence type="ECO:0000259" key="10">
    <source>
        <dbReference type="PROSITE" id="PS51144"/>
    </source>
</evidence>
<dbReference type="CDD" id="cd03124">
    <property type="entry name" value="alpha_CA_prokaryotic_like"/>
    <property type="match status" value="1"/>
</dbReference>
<dbReference type="InterPro" id="IPR018338">
    <property type="entry name" value="Carbonic_anhydrase_a-class_CS"/>
</dbReference>
<dbReference type="PANTHER" id="PTHR18952">
    <property type="entry name" value="CARBONIC ANHYDRASE"/>
    <property type="match status" value="1"/>
</dbReference>
<dbReference type="PROSITE" id="PS51144">
    <property type="entry name" value="ALPHA_CA_2"/>
    <property type="match status" value="1"/>
</dbReference>
<dbReference type="Pfam" id="PF00194">
    <property type="entry name" value="Carb_anhydrase"/>
    <property type="match status" value="1"/>
</dbReference>
<evidence type="ECO:0000256" key="1">
    <source>
        <dbReference type="ARBA" id="ARBA00001947"/>
    </source>
</evidence>
<feature type="signal peptide" evidence="9">
    <location>
        <begin position="1"/>
        <end position="23"/>
    </location>
</feature>
<keyword evidence="12" id="KW-1185">Reference proteome</keyword>
<feature type="domain" description="Alpha-carbonic anhydrase" evidence="10">
    <location>
        <begin position="53"/>
        <end position="326"/>
    </location>
</feature>
<sequence>MAYLYLPIVVLGTLALIVVPSDGAGSAQTYRKGLSGVQLCAEPNHVRGGPAAPLYNYASDGDDWLGICQTGSAQSPIDLSRSNVSSLRLIQNPKQQISFGSIVAAGNAVLRLEVDEVELISGDWNKTGFSIPVCGSNDIACLESDNTSAVQYITPNISNLHFHGNSEHTLEGLIYGAEAHLVTNLTVNGRYHLVVFGVWMNMAGNKTNDFYAQLEPYVTSGEGADCAPVPDNTTFAIEDLLPTDKSYFAYRGSLTTPPCSEGVTWIVFTNPVKISIAQVKSLYQSSAHISQPCAKNSKSAICNVVGARTNNRPVQPANGRVISLANVPGNIANN</sequence>
<dbReference type="GO" id="GO:0004089">
    <property type="term" value="F:carbonate dehydratase activity"/>
    <property type="evidence" value="ECO:0007669"/>
    <property type="project" value="UniProtKB-UniRule"/>
</dbReference>
<keyword evidence="6 9" id="KW-0862">Zinc</keyword>
<evidence type="ECO:0000256" key="2">
    <source>
        <dbReference type="ARBA" id="ARBA00002904"/>
    </source>
</evidence>
<evidence type="ECO:0000256" key="9">
    <source>
        <dbReference type="RuleBase" id="RU367011"/>
    </source>
</evidence>
<comment type="caution">
    <text evidence="11">The sequence shown here is derived from an EMBL/GenBank/DDBJ whole genome shotgun (WGS) entry which is preliminary data.</text>
</comment>
<feature type="chain" id="PRO_5043093512" description="Carbonic anhydrase" evidence="9">
    <location>
        <begin position="24"/>
        <end position="334"/>
    </location>
</feature>
<evidence type="ECO:0000256" key="8">
    <source>
        <dbReference type="ARBA" id="ARBA00048348"/>
    </source>
</evidence>
<evidence type="ECO:0000256" key="7">
    <source>
        <dbReference type="ARBA" id="ARBA00023239"/>
    </source>
</evidence>
<keyword evidence="5 9" id="KW-0479">Metal-binding</keyword>
<keyword evidence="9" id="KW-0732">Signal</keyword>
<dbReference type="PROSITE" id="PS00162">
    <property type="entry name" value="ALPHA_CA_1"/>
    <property type="match status" value="1"/>
</dbReference>
<comment type="catalytic activity">
    <reaction evidence="8 9">
        <text>hydrogencarbonate + H(+) = CO2 + H2O</text>
        <dbReference type="Rhea" id="RHEA:10748"/>
        <dbReference type="ChEBI" id="CHEBI:15377"/>
        <dbReference type="ChEBI" id="CHEBI:15378"/>
        <dbReference type="ChEBI" id="CHEBI:16526"/>
        <dbReference type="ChEBI" id="CHEBI:17544"/>
        <dbReference type="EC" id="4.2.1.1"/>
    </reaction>
</comment>
<evidence type="ECO:0000256" key="5">
    <source>
        <dbReference type="ARBA" id="ARBA00022723"/>
    </source>
</evidence>
<dbReference type="InterPro" id="IPR023561">
    <property type="entry name" value="Carbonic_anhydrase_a-class"/>
</dbReference>
<dbReference type="InterPro" id="IPR036398">
    <property type="entry name" value="CA_dom_sf"/>
</dbReference>
<gene>
    <name evidence="11" type="ORF">CVIRNUC_006123</name>
</gene>
<dbReference type="SMART" id="SM01057">
    <property type="entry name" value="Carb_anhydrase"/>
    <property type="match status" value="1"/>
</dbReference>
<protein>
    <recommendedName>
        <fullName evidence="4 9">Carbonic anhydrase</fullName>
        <ecNumber evidence="4 9">4.2.1.1</ecNumber>
    </recommendedName>
</protein>
<dbReference type="Gene3D" id="3.10.200.10">
    <property type="entry name" value="Alpha carbonic anhydrase"/>
    <property type="match status" value="1"/>
</dbReference>
<dbReference type="Proteomes" id="UP001314263">
    <property type="component" value="Unassembled WGS sequence"/>
</dbReference>
<evidence type="ECO:0000313" key="11">
    <source>
        <dbReference type="EMBL" id="CAK0782928.1"/>
    </source>
</evidence>
<organism evidence="11 12">
    <name type="scientific">Coccomyxa viridis</name>
    <dbReference type="NCBI Taxonomy" id="1274662"/>
    <lineage>
        <taxon>Eukaryota</taxon>
        <taxon>Viridiplantae</taxon>
        <taxon>Chlorophyta</taxon>
        <taxon>core chlorophytes</taxon>
        <taxon>Trebouxiophyceae</taxon>
        <taxon>Trebouxiophyceae incertae sedis</taxon>
        <taxon>Coccomyxaceae</taxon>
        <taxon>Coccomyxa</taxon>
    </lineage>
</organism>
<comment type="similarity">
    <text evidence="3 9">Belongs to the alpha-carbonic anhydrase family.</text>
</comment>
<dbReference type="InterPro" id="IPR041891">
    <property type="entry name" value="Alpha_CA_prokaryot-like"/>
</dbReference>
<dbReference type="PANTHER" id="PTHR18952:SF265">
    <property type="entry name" value="CARBONIC ANHYDRASE"/>
    <property type="match status" value="1"/>
</dbReference>
<dbReference type="InterPro" id="IPR001148">
    <property type="entry name" value="CA_dom"/>
</dbReference>
<reference evidence="11 12" key="1">
    <citation type="submission" date="2023-10" db="EMBL/GenBank/DDBJ databases">
        <authorList>
            <person name="Maclean D."/>
            <person name="Macfadyen A."/>
        </authorList>
    </citation>
    <scope>NUCLEOTIDE SEQUENCE [LARGE SCALE GENOMIC DNA]</scope>
</reference>
<evidence type="ECO:0000256" key="3">
    <source>
        <dbReference type="ARBA" id="ARBA00010718"/>
    </source>
</evidence>
<proteinExistence type="inferred from homology"/>
<dbReference type="EC" id="4.2.1.1" evidence="4 9"/>
<evidence type="ECO:0000256" key="6">
    <source>
        <dbReference type="ARBA" id="ARBA00022833"/>
    </source>
</evidence>
<dbReference type="SUPFAM" id="SSF51069">
    <property type="entry name" value="Carbonic anhydrase"/>
    <property type="match status" value="1"/>
</dbReference>
<comment type="cofactor">
    <cofactor evidence="1 9">
        <name>Zn(2+)</name>
        <dbReference type="ChEBI" id="CHEBI:29105"/>
    </cofactor>
</comment>
<evidence type="ECO:0000313" key="12">
    <source>
        <dbReference type="Proteomes" id="UP001314263"/>
    </source>
</evidence>
<comment type="function">
    <text evidence="2 9">Reversible hydration of carbon dioxide.</text>
</comment>